<keyword evidence="3" id="KW-0378">Hydrolase</keyword>
<dbReference type="Pfam" id="PF00271">
    <property type="entry name" value="Helicase_C"/>
    <property type="match status" value="1"/>
</dbReference>
<evidence type="ECO:0000259" key="1">
    <source>
        <dbReference type="PROSITE" id="PS51192"/>
    </source>
</evidence>
<dbReference type="PANTHER" id="PTHR47396">
    <property type="entry name" value="TYPE I RESTRICTION ENZYME ECOKI R PROTEIN"/>
    <property type="match status" value="1"/>
</dbReference>
<feature type="domain" description="Helicase ATP-binding" evidence="1">
    <location>
        <begin position="149"/>
        <end position="322"/>
    </location>
</feature>
<keyword evidence="4" id="KW-1185">Reference proteome</keyword>
<dbReference type="PROSITE" id="PS51194">
    <property type="entry name" value="HELICASE_CTER"/>
    <property type="match status" value="1"/>
</dbReference>
<evidence type="ECO:0000313" key="3">
    <source>
        <dbReference type="EMBL" id="MDR6584340.1"/>
    </source>
</evidence>
<organism evidence="3 4">
    <name type="scientific">Herbaspirillum frisingense</name>
    <dbReference type="NCBI Taxonomy" id="92645"/>
    <lineage>
        <taxon>Bacteria</taxon>
        <taxon>Pseudomonadati</taxon>
        <taxon>Pseudomonadota</taxon>
        <taxon>Betaproteobacteria</taxon>
        <taxon>Burkholderiales</taxon>
        <taxon>Oxalobacteraceae</taxon>
        <taxon>Herbaspirillum</taxon>
    </lineage>
</organism>
<gene>
    <name evidence="3" type="ORF">J2W50_002550</name>
</gene>
<dbReference type="PROSITE" id="PS51192">
    <property type="entry name" value="HELICASE_ATP_BIND_1"/>
    <property type="match status" value="1"/>
</dbReference>
<keyword evidence="3" id="KW-0067">ATP-binding</keyword>
<dbReference type="Proteomes" id="UP001260715">
    <property type="component" value="Unassembled WGS sequence"/>
</dbReference>
<dbReference type="InterPro" id="IPR014001">
    <property type="entry name" value="Helicase_ATP-bd"/>
</dbReference>
<dbReference type="EMBL" id="JAVDSJ010000003">
    <property type="protein sequence ID" value="MDR6584340.1"/>
    <property type="molecule type" value="Genomic_DNA"/>
</dbReference>
<dbReference type="InterPro" id="IPR050742">
    <property type="entry name" value="Helicase_Restrict-Modif_Enz"/>
</dbReference>
<dbReference type="InterPro" id="IPR006935">
    <property type="entry name" value="Helicase/UvrB_N"/>
</dbReference>
<protein>
    <submittedName>
        <fullName evidence="3">Superfamily II DNA or RNA helicase</fullName>
    </submittedName>
</protein>
<keyword evidence="3" id="KW-0547">Nucleotide-binding</keyword>
<dbReference type="GO" id="GO:0004386">
    <property type="term" value="F:helicase activity"/>
    <property type="evidence" value="ECO:0007669"/>
    <property type="project" value="UniProtKB-KW"/>
</dbReference>
<evidence type="ECO:0000259" key="2">
    <source>
        <dbReference type="PROSITE" id="PS51194"/>
    </source>
</evidence>
<dbReference type="Pfam" id="PF04851">
    <property type="entry name" value="ResIII"/>
    <property type="match status" value="1"/>
</dbReference>
<proteinExistence type="predicted"/>
<reference evidence="3 4" key="1">
    <citation type="submission" date="2023-07" db="EMBL/GenBank/DDBJ databases">
        <title>Sorghum-associated microbial communities from plants grown in Nebraska, USA.</title>
        <authorList>
            <person name="Schachtman D."/>
        </authorList>
    </citation>
    <scope>NUCLEOTIDE SEQUENCE [LARGE SCALE GENOMIC DNA]</scope>
    <source>
        <strain evidence="3 4">596</strain>
    </source>
</reference>
<dbReference type="PANTHER" id="PTHR47396:SF1">
    <property type="entry name" value="ATP-DEPENDENT HELICASE IRC3-RELATED"/>
    <property type="match status" value="1"/>
</dbReference>
<keyword evidence="3" id="KW-0347">Helicase</keyword>
<dbReference type="SMART" id="SM00490">
    <property type="entry name" value="HELICc"/>
    <property type="match status" value="1"/>
</dbReference>
<dbReference type="Gene3D" id="3.40.50.300">
    <property type="entry name" value="P-loop containing nucleotide triphosphate hydrolases"/>
    <property type="match status" value="2"/>
</dbReference>
<evidence type="ECO:0000313" key="4">
    <source>
        <dbReference type="Proteomes" id="UP001260715"/>
    </source>
</evidence>
<dbReference type="InterPro" id="IPR027417">
    <property type="entry name" value="P-loop_NTPase"/>
</dbReference>
<dbReference type="RefSeq" id="WP_310010665.1">
    <property type="nucleotide sequence ID" value="NZ_JAVDSJ010000003.1"/>
</dbReference>
<dbReference type="CDD" id="cd17926">
    <property type="entry name" value="DEXHc_RE"/>
    <property type="match status" value="1"/>
</dbReference>
<dbReference type="InterPro" id="IPR001650">
    <property type="entry name" value="Helicase_C-like"/>
</dbReference>
<dbReference type="SMART" id="SM00487">
    <property type="entry name" value="DEXDc"/>
    <property type="match status" value="1"/>
</dbReference>
<comment type="caution">
    <text evidence="3">The sequence shown here is derived from an EMBL/GenBank/DDBJ whole genome shotgun (WGS) entry which is preliminary data.</text>
</comment>
<dbReference type="SUPFAM" id="SSF52540">
    <property type="entry name" value="P-loop containing nucleoside triphosphate hydrolases"/>
    <property type="match status" value="1"/>
</dbReference>
<dbReference type="CDD" id="cd18785">
    <property type="entry name" value="SF2_C"/>
    <property type="match status" value="1"/>
</dbReference>
<accession>A0ABU1PEY9</accession>
<feature type="domain" description="Helicase C-terminal" evidence="2">
    <location>
        <begin position="351"/>
        <end position="524"/>
    </location>
</feature>
<sequence length="552" mass="61429">MRVKLPAVLSVSQKSSLGLISQISYPSRDIECEAVPFTLEKSVGYLLRGDDGIEYAYIFPTKPKSAIPSGNTPILIAKFGSVDVDELDLSDGKWWPEAEPAIVAAALTKAAGAARISWQHAFRFSEEDPSGSHIGLRKPQLGALHAIHAHWSISDEIATIVMPTGTGKTETMLSVLVSCRCERVLVVVPSDALRTQLAEKFETLGMLKKPNSKILNEFAFRPVVGRLQSKPATIEDVDAFFPGCNVVVTTSQLLSGLAQPARKRIVHWCSHLFIDEAHHAEAKTWRTFRDAFSEKRVLQFTATPFREDGQKIDGKLIYIYPLKTAQEEGYFKPIKFHEISEFNSETGDIAIAKAALQALDDDRTGKHIVMARVDTKARAEEVFKLYQQYGAGRYEAIVIHSGIKASQVRIEKQKLFSGAARIVVCVDMLGEGFDLPELKIAAFHDIRKSLAITLQLAGRFTRTREDLGDALFITNTALIEVRDELQQLYSRDPDWNSLLPELSGTAIDEELSTQKFFKGFKRIIDKVPLKDLRPAASMVVYSLIVLLMKRPT</sequence>
<name>A0ABU1PEY9_9BURK</name>